<proteinExistence type="predicted"/>
<evidence type="ECO:0000313" key="3">
    <source>
        <dbReference type="Proteomes" id="UP000054526"/>
    </source>
</evidence>
<name>A0ABR5A1J1_9BACL</name>
<feature type="transmembrane region" description="Helical" evidence="1">
    <location>
        <begin position="55"/>
        <end position="73"/>
    </location>
</feature>
<keyword evidence="1" id="KW-0812">Transmembrane</keyword>
<evidence type="ECO:0008006" key="4">
    <source>
        <dbReference type="Google" id="ProtNLM"/>
    </source>
</evidence>
<protein>
    <recommendedName>
        <fullName evidence="4">Transposase</fullName>
    </recommendedName>
</protein>
<keyword evidence="3" id="KW-1185">Reference proteome</keyword>
<dbReference type="RefSeq" id="WP_041065507.1">
    <property type="nucleotide sequence ID" value="NZ_JXAL01000025.1"/>
</dbReference>
<accession>A0ABR5A1J1</accession>
<evidence type="ECO:0000256" key="1">
    <source>
        <dbReference type="SAM" id="Phobius"/>
    </source>
</evidence>
<reference evidence="2 3" key="1">
    <citation type="submission" date="2014-12" db="EMBL/GenBank/DDBJ databases">
        <title>Draft genome sequence of Cohnella kolymensis strain B-2846.</title>
        <authorList>
            <person name="Karlyshev A.V."/>
            <person name="Kudryashova E.B."/>
        </authorList>
    </citation>
    <scope>NUCLEOTIDE SEQUENCE [LARGE SCALE GENOMIC DNA]</scope>
    <source>
        <strain evidence="2 3">VKM B-2846</strain>
    </source>
</reference>
<feature type="transmembrane region" description="Helical" evidence="1">
    <location>
        <begin position="113"/>
        <end position="141"/>
    </location>
</feature>
<gene>
    <name evidence="2" type="ORF">SD71_16345</name>
</gene>
<evidence type="ECO:0000313" key="2">
    <source>
        <dbReference type="EMBL" id="KIL34931.1"/>
    </source>
</evidence>
<feature type="transmembrane region" description="Helical" evidence="1">
    <location>
        <begin position="29"/>
        <end position="49"/>
    </location>
</feature>
<organism evidence="2 3">
    <name type="scientific">Cohnella kolymensis</name>
    <dbReference type="NCBI Taxonomy" id="1590652"/>
    <lineage>
        <taxon>Bacteria</taxon>
        <taxon>Bacillati</taxon>
        <taxon>Bacillota</taxon>
        <taxon>Bacilli</taxon>
        <taxon>Bacillales</taxon>
        <taxon>Paenibacillaceae</taxon>
        <taxon>Cohnella</taxon>
    </lineage>
</organism>
<comment type="caution">
    <text evidence="2">The sequence shown here is derived from an EMBL/GenBank/DDBJ whole genome shotgun (WGS) entry which is preliminary data.</text>
</comment>
<dbReference type="EMBL" id="JXAL01000025">
    <property type="protein sequence ID" value="KIL34931.1"/>
    <property type="molecule type" value="Genomic_DNA"/>
</dbReference>
<dbReference type="Proteomes" id="UP000054526">
    <property type="component" value="Unassembled WGS sequence"/>
</dbReference>
<keyword evidence="1" id="KW-1133">Transmembrane helix</keyword>
<keyword evidence="1" id="KW-0472">Membrane</keyword>
<sequence>MAADSLVRDPTFYHYKLIRKISLRPERKYSYMAAAVLVAAALTAVYGWIGLLYSGLALIITILTHAFVVKITVRRVDALAEKKWAFRLDWPWIGPLPVMDTQLSVFRRMHFHLFLIGCCVTGLFYPWAHSSLVIALLYWHLWLLNPRFRLLWSLRRERGDGIIRLEYHEVSYYHQ</sequence>